<sequence>MPVKDFGGSATKLFKIFCIASRPVSNDQTHPFQEKIDPWPEEGLEHLAVEAREPFDKVAFRKNDLGIGVRVDEFHRPEAGQICHRIVHPKELVPVSSSKHFGAGDWPLKFTSGQVAMAAFSKKA</sequence>
<dbReference type="Proteomes" id="UP001055115">
    <property type="component" value="Unassembled WGS sequence"/>
</dbReference>
<accession>A0AA37UJ75</accession>
<evidence type="ECO:0000313" key="2">
    <source>
        <dbReference type="Proteomes" id="UP001055115"/>
    </source>
</evidence>
<comment type="caution">
    <text evidence="1">The sequence shown here is derived from an EMBL/GenBank/DDBJ whole genome shotgun (WGS) entry which is preliminary data.</text>
</comment>
<organism evidence="1 2">
    <name type="scientific">Colletotrichum spaethianum</name>
    <dbReference type="NCBI Taxonomy" id="700344"/>
    <lineage>
        <taxon>Eukaryota</taxon>
        <taxon>Fungi</taxon>
        <taxon>Dikarya</taxon>
        <taxon>Ascomycota</taxon>
        <taxon>Pezizomycotina</taxon>
        <taxon>Sordariomycetes</taxon>
        <taxon>Hypocreomycetidae</taxon>
        <taxon>Glomerellales</taxon>
        <taxon>Glomerellaceae</taxon>
        <taxon>Colletotrichum</taxon>
        <taxon>Colletotrichum spaethianum species complex</taxon>
    </lineage>
</organism>
<dbReference type="EMBL" id="BQXU01000020">
    <property type="protein sequence ID" value="GKT47536.1"/>
    <property type="molecule type" value="Genomic_DNA"/>
</dbReference>
<proteinExistence type="predicted"/>
<reference evidence="1 2" key="1">
    <citation type="submission" date="2022-03" db="EMBL/GenBank/DDBJ databases">
        <title>Genome data of Colletotrichum spp.</title>
        <authorList>
            <person name="Utami Y.D."/>
            <person name="Hiruma K."/>
        </authorList>
    </citation>
    <scope>NUCLEOTIDE SEQUENCE [LARGE SCALE GENOMIC DNA]</scope>
    <source>
        <strain evidence="1 2">MAFF 239500</strain>
    </source>
</reference>
<evidence type="ECO:0000313" key="1">
    <source>
        <dbReference type="EMBL" id="GKT47536.1"/>
    </source>
</evidence>
<dbReference type="AlphaFoldDB" id="A0AA37UJ75"/>
<gene>
    <name evidence="1" type="ORF">ColSpa_07717</name>
</gene>
<dbReference type="RefSeq" id="XP_049129886.1">
    <property type="nucleotide sequence ID" value="XM_049273929.1"/>
</dbReference>
<dbReference type="GeneID" id="73328519"/>
<keyword evidence="2" id="KW-1185">Reference proteome</keyword>
<name>A0AA37UJ75_9PEZI</name>
<protein>
    <submittedName>
        <fullName evidence="1">Uncharacterized protein</fullName>
    </submittedName>
</protein>